<reference evidence="12" key="1">
    <citation type="submission" date="2019-03" db="EMBL/GenBank/DDBJ databases">
        <authorList>
            <person name="Lefebure T."/>
            <person name="Lefebure T."/>
        </authorList>
    </citation>
    <scope>NUCLEOTIDE SEQUENCE [LARGE SCALE GENOMIC DNA]</scope>
</reference>
<protein>
    <recommendedName>
        <fullName evidence="3">NADH-ubiquinone oxidoreductase chain 4L</fullName>
    </recommendedName>
    <alternativeName>
        <fullName evidence="9">NADH dehydrogenase subunit 4L</fullName>
    </alternativeName>
</protein>
<dbReference type="Pfam" id="PF00420">
    <property type="entry name" value="Oxidored_q2"/>
    <property type="match status" value="1"/>
</dbReference>
<comment type="catalytic activity">
    <reaction evidence="10">
        <text>a ubiquinone + NADH + 5 H(+)(in) = a ubiquinol + NAD(+) + 4 H(+)(out)</text>
        <dbReference type="Rhea" id="RHEA:29091"/>
        <dbReference type="Rhea" id="RHEA-COMP:9565"/>
        <dbReference type="Rhea" id="RHEA-COMP:9566"/>
        <dbReference type="ChEBI" id="CHEBI:15378"/>
        <dbReference type="ChEBI" id="CHEBI:16389"/>
        <dbReference type="ChEBI" id="CHEBI:17976"/>
        <dbReference type="ChEBI" id="CHEBI:57540"/>
        <dbReference type="ChEBI" id="CHEBI:57945"/>
        <dbReference type="EC" id="7.1.1.2"/>
    </reaction>
</comment>
<keyword evidence="5" id="KW-1278">Translocase</keyword>
<keyword evidence="12" id="KW-0496">Mitochondrion</keyword>
<evidence type="ECO:0000256" key="9">
    <source>
        <dbReference type="ARBA" id="ARBA00031586"/>
    </source>
</evidence>
<evidence type="ECO:0000256" key="6">
    <source>
        <dbReference type="ARBA" id="ARBA00022989"/>
    </source>
</evidence>
<geneLocation type="mitochondrion" evidence="12"/>
<keyword evidence="4 11" id="KW-0812">Transmembrane</keyword>
<organism evidence="12">
    <name type="scientific">Proasellus parvulus</name>
    <dbReference type="NCBI Taxonomy" id="1282015"/>
    <lineage>
        <taxon>Eukaryota</taxon>
        <taxon>Metazoa</taxon>
        <taxon>Ecdysozoa</taxon>
        <taxon>Arthropoda</taxon>
        <taxon>Crustacea</taxon>
        <taxon>Multicrustacea</taxon>
        <taxon>Malacostraca</taxon>
        <taxon>Eumalacostraca</taxon>
        <taxon>Peracarida</taxon>
        <taxon>Isopoda</taxon>
        <taxon>Asellota</taxon>
        <taxon>Aselloidea</taxon>
        <taxon>Asellidae</taxon>
        <taxon>Proasellus</taxon>
    </lineage>
</organism>
<comment type="subcellular location">
    <subcellularLocation>
        <location evidence="1">Membrane</location>
        <topology evidence="1">Multi-pass membrane protein</topology>
    </subcellularLocation>
</comment>
<evidence type="ECO:0000313" key="12">
    <source>
        <dbReference type="EMBL" id="VFU78914.1"/>
    </source>
</evidence>
<gene>
    <name evidence="12" type="primary">nad4l</name>
    <name evidence="12" type="ORF">PPRSMT01_0009</name>
</gene>
<comment type="similarity">
    <text evidence="2">Belongs to the complex I subunit 4L family.</text>
</comment>
<evidence type="ECO:0000256" key="2">
    <source>
        <dbReference type="ARBA" id="ARBA00010519"/>
    </source>
</evidence>
<evidence type="ECO:0000256" key="3">
    <source>
        <dbReference type="ARBA" id="ARBA00016612"/>
    </source>
</evidence>
<evidence type="ECO:0000256" key="4">
    <source>
        <dbReference type="ARBA" id="ARBA00022692"/>
    </source>
</evidence>
<proteinExistence type="inferred from homology"/>
<dbReference type="GO" id="GO:0016020">
    <property type="term" value="C:membrane"/>
    <property type="evidence" value="ECO:0007669"/>
    <property type="project" value="UniProtKB-SubCell"/>
</dbReference>
<keyword evidence="6 11" id="KW-1133">Transmembrane helix</keyword>
<evidence type="ECO:0000256" key="10">
    <source>
        <dbReference type="ARBA" id="ARBA00049551"/>
    </source>
</evidence>
<evidence type="ECO:0000256" key="5">
    <source>
        <dbReference type="ARBA" id="ARBA00022967"/>
    </source>
</evidence>
<evidence type="ECO:0000256" key="7">
    <source>
        <dbReference type="ARBA" id="ARBA00023027"/>
    </source>
</evidence>
<sequence>MFFAVLSMFVVGGLSFMFNKKHLLAALISLEYTVLASFIFMSMSTPLASSVSVPLAFITVSVCGGALGLSVLVLYTRSVGSDSLEVSIFSVW</sequence>
<accession>A0A485M7N0</accession>
<keyword evidence="7" id="KW-0520">NAD</keyword>
<evidence type="ECO:0000256" key="8">
    <source>
        <dbReference type="ARBA" id="ARBA00023136"/>
    </source>
</evidence>
<dbReference type="InterPro" id="IPR039428">
    <property type="entry name" value="NUOK/Mnh_C1-like"/>
</dbReference>
<keyword evidence="8 11" id="KW-0472">Membrane</keyword>
<dbReference type="EMBL" id="LR536618">
    <property type="protein sequence ID" value="VFU78914.1"/>
    <property type="molecule type" value="Genomic_DNA"/>
</dbReference>
<name>A0A485M7N0_9CRUS</name>
<feature type="transmembrane region" description="Helical" evidence="11">
    <location>
        <begin position="53"/>
        <end position="75"/>
    </location>
</feature>
<dbReference type="AlphaFoldDB" id="A0A485M7N0"/>
<evidence type="ECO:0000256" key="1">
    <source>
        <dbReference type="ARBA" id="ARBA00004141"/>
    </source>
</evidence>
<dbReference type="Gene3D" id="1.10.287.3510">
    <property type="match status" value="1"/>
</dbReference>
<dbReference type="GO" id="GO:0008137">
    <property type="term" value="F:NADH dehydrogenase (ubiquinone) activity"/>
    <property type="evidence" value="ECO:0007669"/>
    <property type="project" value="UniProtKB-EC"/>
</dbReference>
<feature type="transmembrane region" description="Helical" evidence="11">
    <location>
        <begin position="23"/>
        <end position="41"/>
    </location>
</feature>
<evidence type="ECO:0000256" key="11">
    <source>
        <dbReference type="SAM" id="Phobius"/>
    </source>
</evidence>